<evidence type="ECO:0000313" key="6">
    <source>
        <dbReference type="EMBL" id="MFB8892514.1"/>
    </source>
</evidence>
<dbReference type="RefSeq" id="WP_162815430.1">
    <property type="nucleotide sequence ID" value="NZ_JBHLHV010000001.1"/>
</dbReference>
<dbReference type="Gene3D" id="3.10.450.280">
    <property type="match status" value="1"/>
</dbReference>
<dbReference type="EMBL" id="JBHLHV010000001">
    <property type="protein sequence ID" value="MFB8892514.1"/>
    <property type="molecule type" value="Genomic_DNA"/>
</dbReference>
<evidence type="ECO:0000256" key="3">
    <source>
        <dbReference type="SAM" id="SignalP"/>
    </source>
</evidence>
<keyword evidence="7" id="KW-1185">Reference proteome</keyword>
<evidence type="ECO:0000256" key="1">
    <source>
        <dbReference type="ARBA" id="ARBA00018879"/>
    </source>
</evidence>
<evidence type="ECO:0000313" key="7">
    <source>
        <dbReference type="Proteomes" id="UP001589643"/>
    </source>
</evidence>
<feature type="signal peptide" evidence="3">
    <location>
        <begin position="1"/>
        <end position="38"/>
    </location>
</feature>
<dbReference type="InterPro" id="IPR045155">
    <property type="entry name" value="Beta-lactam_cat"/>
</dbReference>
<feature type="chain" id="PRO_5046122680" description="Beta-lactamase" evidence="3">
    <location>
        <begin position="39"/>
        <end position="465"/>
    </location>
</feature>
<proteinExistence type="predicted"/>
<evidence type="ECO:0000256" key="2">
    <source>
        <dbReference type="ARBA" id="ARBA00030171"/>
    </source>
</evidence>
<keyword evidence="3" id="KW-0732">Signal</keyword>
<dbReference type="PANTHER" id="PTHR35333:SF5">
    <property type="entry name" value="CONSERVED LIPOPROTEIN LPQF-RELATED"/>
    <property type="match status" value="1"/>
</dbReference>
<dbReference type="Gene3D" id="3.40.710.10">
    <property type="entry name" value="DD-peptidase/beta-lactamase superfamily"/>
    <property type="match status" value="1"/>
</dbReference>
<keyword evidence="6" id="KW-0378">Hydrolase</keyword>
<evidence type="ECO:0000259" key="5">
    <source>
        <dbReference type="Pfam" id="PF18042"/>
    </source>
</evidence>
<dbReference type="SUPFAM" id="SSF56601">
    <property type="entry name" value="beta-lactamase/transpeptidase-like"/>
    <property type="match status" value="1"/>
</dbReference>
<dbReference type="InterPro" id="IPR040846">
    <property type="entry name" value="ORF_12_N"/>
</dbReference>
<dbReference type="InterPro" id="IPR006311">
    <property type="entry name" value="TAT_signal"/>
</dbReference>
<protein>
    <recommendedName>
        <fullName evidence="1">Beta-lactamase</fullName>
    </recommendedName>
    <alternativeName>
        <fullName evidence="2">Penicillinase</fullName>
    </alternativeName>
</protein>
<dbReference type="InterPro" id="IPR000871">
    <property type="entry name" value="Beta-lactam_class-A"/>
</dbReference>
<organism evidence="6 7">
    <name type="scientific">Microbacterium plantarum</name>
    <dbReference type="NCBI Taxonomy" id="1816425"/>
    <lineage>
        <taxon>Bacteria</taxon>
        <taxon>Bacillati</taxon>
        <taxon>Actinomycetota</taxon>
        <taxon>Actinomycetes</taxon>
        <taxon>Micrococcales</taxon>
        <taxon>Microbacteriaceae</taxon>
        <taxon>Microbacterium</taxon>
    </lineage>
</organism>
<comment type="caution">
    <text evidence="6">The sequence shown here is derived from an EMBL/GenBank/DDBJ whole genome shotgun (WGS) entry which is preliminary data.</text>
</comment>
<dbReference type="Pfam" id="PF18042">
    <property type="entry name" value="ORF_12_N"/>
    <property type="match status" value="1"/>
</dbReference>
<evidence type="ECO:0000259" key="4">
    <source>
        <dbReference type="Pfam" id="PF13354"/>
    </source>
</evidence>
<dbReference type="InterPro" id="IPR012338">
    <property type="entry name" value="Beta-lactam/transpept-like"/>
</dbReference>
<accession>A0ABV5ERB9</accession>
<feature type="domain" description="Beta-lactamase class A catalytic" evidence="4">
    <location>
        <begin position="182"/>
        <end position="393"/>
    </location>
</feature>
<name>A0ABV5ERB9_9MICO</name>
<dbReference type="Proteomes" id="UP001589643">
    <property type="component" value="Unassembled WGS sequence"/>
</dbReference>
<gene>
    <name evidence="6" type="ORF">AB7P39_06595</name>
</gene>
<dbReference type="Pfam" id="PF13354">
    <property type="entry name" value="Beta-lactamase2"/>
    <property type="match status" value="1"/>
</dbReference>
<dbReference type="GO" id="GO:0016787">
    <property type="term" value="F:hydrolase activity"/>
    <property type="evidence" value="ECO:0007669"/>
    <property type="project" value="UniProtKB-KW"/>
</dbReference>
<reference evidence="6 7" key="1">
    <citation type="submission" date="2024-08" db="EMBL/GenBank/DDBJ databases">
        <title>Heavy metals resistant antinobacteria isolated from wastewater.</title>
        <authorList>
            <person name="Roman Ponce B."/>
            <person name="Blanco Mercado M.A."/>
            <person name="Avila Aldana I.N."/>
            <person name="Morales Arrieta S."/>
        </authorList>
    </citation>
    <scope>NUCLEOTIDE SEQUENCE [LARGE SCALE GENOMIC DNA]</scope>
    <source>
        <strain evidence="7">sma-1</strain>
    </source>
</reference>
<dbReference type="PROSITE" id="PS51318">
    <property type="entry name" value="TAT"/>
    <property type="match status" value="1"/>
</dbReference>
<feature type="domain" description="ORF 12 gene product N-terminal" evidence="5">
    <location>
        <begin position="56"/>
        <end position="147"/>
    </location>
</feature>
<sequence length="465" mass="48787">MSSPIDTPSSRSFARAPRRRSAAVAVAAATAAVLVGCAADPAPDDASASSPASVEIPATPVGEQVRWVMDEINGDETTDADNIETHFDDAALEQLAPAELQKVFTQMQAAAPWTAVAYDGVETQARVTIESEQVTYDMSISVTPDARIAMLLFAPPQPERTPAASWDELTQQIDEAAFTVGVQVREVDGEVLYEGGDQAAGPIGSVFKLWVLGAVVDAVAAGRLTWDDELVVDAEVRSLPSGELQDRPDGTKVTVREAAEKMIAISDNTATDMLIRAVGRDAVESAMVSMGHADPGANTPFLTTRELFWLLFGDPDLRALWGGAGDDPEARRSVIERLPAGVPDLSAASAATPGWRDGADWFATPDDLAAAHEALQERARTEAGAPVRDILSANPGLAFGDEWTFVAFKGGSSVGVLAGSWYLEREGAAPVVITVLARADDATTLASPAVALGWAQDAAAILTGP</sequence>
<dbReference type="PANTHER" id="PTHR35333">
    <property type="entry name" value="BETA-LACTAMASE"/>
    <property type="match status" value="1"/>
</dbReference>